<evidence type="ECO:0000256" key="1">
    <source>
        <dbReference type="SAM" id="MobiDB-lite"/>
    </source>
</evidence>
<dbReference type="AlphaFoldDB" id="A0A0C9YZ57"/>
<reference evidence="3" key="2">
    <citation type="submission" date="2015-01" db="EMBL/GenBank/DDBJ databases">
        <title>Evolutionary Origins and Diversification of the Mycorrhizal Mutualists.</title>
        <authorList>
            <consortium name="DOE Joint Genome Institute"/>
            <consortium name="Mycorrhizal Genomics Consortium"/>
            <person name="Kohler A."/>
            <person name="Kuo A."/>
            <person name="Nagy L.G."/>
            <person name="Floudas D."/>
            <person name="Copeland A."/>
            <person name="Barry K.W."/>
            <person name="Cichocki N."/>
            <person name="Veneault-Fourrey C."/>
            <person name="LaButti K."/>
            <person name="Lindquist E.A."/>
            <person name="Lipzen A."/>
            <person name="Lundell T."/>
            <person name="Morin E."/>
            <person name="Murat C."/>
            <person name="Riley R."/>
            <person name="Ohm R."/>
            <person name="Sun H."/>
            <person name="Tunlid A."/>
            <person name="Henrissat B."/>
            <person name="Grigoriev I.V."/>
            <person name="Hibbett D.S."/>
            <person name="Martin F."/>
        </authorList>
    </citation>
    <scope>NUCLEOTIDE SEQUENCE [LARGE SCALE GENOMIC DNA]</scope>
    <source>
        <strain evidence="3">441</strain>
    </source>
</reference>
<evidence type="ECO:0000313" key="2">
    <source>
        <dbReference type="EMBL" id="KIK22011.1"/>
    </source>
</evidence>
<organism evidence="2 3">
    <name type="scientific">Pisolithus microcarpus 441</name>
    <dbReference type="NCBI Taxonomy" id="765257"/>
    <lineage>
        <taxon>Eukaryota</taxon>
        <taxon>Fungi</taxon>
        <taxon>Dikarya</taxon>
        <taxon>Basidiomycota</taxon>
        <taxon>Agaricomycotina</taxon>
        <taxon>Agaricomycetes</taxon>
        <taxon>Agaricomycetidae</taxon>
        <taxon>Boletales</taxon>
        <taxon>Sclerodermatineae</taxon>
        <taxon>Pisolithaceae</taxon>
        <taxon>Pisolithus</taxon>
    </lineage>
</organism>
<dbReference type="OrthoDB" id="2881271at2759"/>
<reference evidence="2 3" key="1">
    <citation type="submission" date="2014-04" db="EMBL/GenBank/DDBJ databases">
        <authorList>
            <consortium name="DOE Joint Genome Institute"/>
            <person name="Kuo A."/>
            <person name="Kohler A."/>
            <person name="Costa M.D."/>
            <person name="Nagy L.G."/>
            <person name="Floudas D."/>
            <person name="Copeland A."/>
            <person name="Barry K.W."/>
            <person name="Cichocki N."/>
            <person name="Veneault-Fourrey C."/>
            <person name="LaButti K."/>
            <person name="Lindquist E.A."/>
            <person name="Lipzen A."/>
            <person name="Lundell T."/>
            <person name="Morin E."/>
            <person name="Murat C."/>
            <person name="Sun H."/>
            <person name="Tunlid A."/>
            <person name="Henrissat B."/>
            <person name="Grigoriev I.V."/>
            <person name="Hibbett D.S."/>
            <person name="Martin F."/>
            <person name="Nordberg H.P."/>
            <person name="Cantor M.N."/>
            <person name="Hua S.X."/>
        </authorList>
    </citation>
    <scope>NUCLEOTIDE SEQUENCE [LARGE SCALE GENOMIC DNA]</scope>
    <source>
        <strain evidence="2 3">441</strain>
    </source>
</reference>
<evidence type="ECO:0008006" key="4">
    <source>
        <dbReference type="Google" id="ProtNLM"/>
    </source>
</evidence>
<dbReference type="HOGENOM" id="CLU_105957_0_0_1"/>
<keyword evidence="3" id="KW-1185">Reference proteome</keyword>
<proteinExistence type="predicted"/>
<dbReference type="EMBL" id="KN833744">
    <property type="protein sequence ID" value="KIK22011.1"/>
    <property type="molecule type" value="Genomic_DNA"/>
</dbReference>
<name>A0A0C9YZ57_9AGAM</name>
<accession>A0A0C9YZ57</accession>
<sequence length="254" mass="28436">MIDLRARHDADILWRHGTWQFISAALLRGVGHSHVLEDDIESFVHVLGWTVLSYLPGPMDRNRRADLVSWLYDHSFKDGTGRGEGGLAKALYLELGIYPPKCCTLTEPSPILELIRNLASPFQARYSKAPTISQLESYQHLKKRCDDGLCDPGELEDHVAHTYVLGMERLSNSEWFIGTIQDALQRSGWPAKDGVSAKLTISTEDTARQRVETDFQLLSASSGPLKRSTTPPPPAPQDKRSRLDDNFVVGVTRE</sequence>
<gene>
    <name evidence="2" type="ORF">PISMIDRAFT_680781</name>
</gene>
<dbReference type="Proteomes" id="UP000054018">
    <property type="component" value="Unassembled WGS sequence"/>
</dbReference>
<protein>
    <recommendedName>
        <fullName evidence="4">Fungal-type protein kinase domain-containing protein</fullName>
    </recommendedName>
</protein>
<feature type="region of interest" description="Disordered" evidence="1">
    <location>
        <begin position="217"/>
        <end position="254"/>
    </location>
</feature>
<evidence type="ECO:0000313" key="3">
    <source>
        <dbReference type="Proteomes" id="UP000054018"/>
    </source>
</evidence>